<dbReference type="AlphaFoldDB" id="A0A8H4TGE2"/>
<dbReference type="SUPFAM" id="SSF54001">
    <property type="entry name" value="Cysteine proteinases"/>
    <property type="match status" value="1"/>
</dbReference>
<feature type="active site" evidence="2 3">
    <location>
        <position position="189"/>
    </location>
</feature>
<dbReference type="EMBL" id="JABEXW010000734">
    <property type="protein sequence ID" value="KAF4957162.1"/>
    <property type="molecule type" value="Genomic_DNA"/>
</dbReference>
<evidence type="ECO:0000256" key="4">
    <source>
        <dbReference type="SAM" id="MobiDB-lite"/>
    </source>
</evidence>
<proteinExistence type="inferred from homology"/>
<dbReference type="InterPro" id="IPR038765">
    <property type="entry name" value="Papain-like_cys_pep_sf"/>
</dbReference>
<keyword evidence="3" id="KW-0645">Protease</keyword>
<evidence type="ECO:0000259" key="5">
    <source>
        <dbReference type="PROSITE" id="PS50203"/>
    </source>
</evidence>
<dbReference type="InterPro" id="IPR022684">
    <property type="entry name" value="Calpain_cysteine_protease"/>
</dbReference>
<gene>
    <name evidence="6" type="ORF">FSARC_11371</name>
</gene>
<feature type="active site" evidence="2 3">
    <location>
        <position position="397"/>
    </location>
</feature>
<keyword evidence="7" id="KW-1185">Reference proteome</keyword>
<dbReference type="InterPro" id="IPR001300">
    <property type="entry name" value="Peptidase_C2_calpain_cat"/>
</dbReference>
<comment type="caution">
    <text evidence="6">The sequence shown here is derived from an EMBL/GenBank/DDBJ whole genome shotgun (WGS) entry which is preliminary data.</text>
</comment>
<feature type="compositionally biased region" description="Basic and acidic residues" evidence="4">
    <location>
        <begin position="617"/>
        <end position="639"/>
    </location>
</feature>
<evidence type="ECO:0000313" key="7">
    <source>
        <dbReference type="Proteomes" id="UP000622797"/>
    </source>
</evidence>
<evidence type="ECO:0000256" key="2">
    <source>
        <dbReference type="PIRSR" id="PIRSR622684-1"/>
    </source>
</evidence>
<name>A0A8H4TGE2_9HYPO</name>
<reference evidence="6" key="1">
    <citation type="journal article" date="2020" name="BMC Genomics">
        <title>Correction to: Identification and distribution of gene clusters required for synthesis of sphingolipid metabolism inhibitors in diverse species of the filamentous fungus Fusarium.</title>
        <authorList>
            <person name="Kim H.S."/>
            <person name="Lohmar J.M."/>
            <person name="Busman M."/>
            <person name="Brown D.W."/>
            <person name="Naumann T.A."/>
            <person name="Divon H.H."/>
            <person name="Lysoe E."/>
            <person name="Uhlig S."/>
            <person name="Proctor R.H."/>
        </authorList>
    </citation>
    <scope>NUCLEOTIDE SEQUENCE</scope>
    <source>
        <strain evidence="6">NRRL 20472</strain>
    </source>
</reference>
<dbReference type="SMART" id="SM00230">
    <property type="entry name" value="CysPc"/>
    <property type="match status" value="1"/>
</dbReference>
<dbReference type="PANTHER" id="PTHR10183:SF397">
    <property type="entry name" value="CALPAIN CATALYTIC DOMAIN-CONTAINING PROTEIN"/>
    <property type="match status" value="1"/>
</dbReference>
<comment type="similarity">
    <text evidence="1">Belongs to the peptidase C2 family.</text>
</comment>
<protein>
    <recommendedName>
        <fullName evidence="5">Calpain catalytic domain-containing protein</fullName>
    </recommendedName>
</protein>
<feature type="active site" evidence="2 3">
    <location>
        <position position="376"/>
    </location>
</feature>
<dbReference type="PANTHER" id="PTHR10183">
    <property type="entry name" value="CALPAIN"/>
    <property type="match status" value="1"/>
</dbReference>
<keyword evidence="3" id="KW-0788">Thiol protease</keyword>
<organism evidence="6 7">
    <name type="scientific">Fusarium sarcochroum</name>
    <dbReference type="NCBI Taxonomy" id="1208366"/>
    <lineage>
        <taxon>Eukaryota</taxon>
        <taxon>Fungi</taxon>
        <taxon>Dikarya</taxon>
        <taxon>Ascomycota</taxon>
        <taxon>Pezizomycotina</taxon>
        <taxon>Sordariomycetes</taxon>
        <taxon>Hypocreomycetidae</taxon>
        <taxon>Hypocreales</taxon>
        <taxon>Nectriaceae</taxon>
        <taxon>Fusarium</taxon>
        <taxon>Fusarium lateritium species complex</taxon>
    </lineage>
</organism>
<feature type="domain" description="Calpain catalytic" evidence="5">
    <location>
        <begin position="161"/>
        <end position="455"/>
    </location>
</feature>
<accession>A0A8H4TGE2</accession>
<keyword evidence="3" id="KW-0378">Hydrolase</keyword>
<feature type="region of interest" description="Disordered" evidence="4">
    <location>
        <begin position="1"/>
        <end position="25"/>
    </location>
</feature>
<dbReference type="Proteomes" id="UP000622797">
    <property type="component" value="Unassembled WGS sequence"/>
</dbReference>
<dbReference type="GO" id="GO:0004198">
    <property type="term" value="F:calcium-dependent cysteine-type endopeptidase activity"/>
    <property type="evidence" value="ECO:0007669"/>
    <property type="project" value="InterPro"/>
</dbReference>
<dbReference type="Gene3D" id="3.90.70.10">
    <property type="entry name" value="Cysteine proteinases"/>
    <property type="match status" value="1"/>
</dbReference>
<sequence>MPPNKLSEVLDDPDGSCGPDFTQDNTISAMEKQKRTKKKSKQKLLPQDSINQTWNKFSEPVFQKALTVLPSDTVVSTKSAASSNELLSVGYNRAAKECRQLVEKIIQQCTRFNLRYRDEWDLDWDLKWGKGHCLNGLGEQTFDLDQQTSAECKDEVPRAAKRVYEIFQRPTFMNNISGGDVKQGNLGDCWFVAALTALANVKGGIEKLCVAYNAKIGIYGFVFYRDGEWIYTIIDDKLYLKAPWWDTPSMQRDLIQRQDSDARAAEDNYRKLYQTGSRALFFARCQDQNETWVPLVEKAYAKAHGDYASLDSGWMGEGLEDLSGGVTTQLLVSDILDIQEFWDDRLSKVNKDFLFGVCAGVLEDGYGERNGISEGHAYVIMQAHTLESGQRLLKLRNPWGSHEGIWKGAWSDGSREWTKEAQDELEHQFGEDSIFWISYEDLLDKITCFDQTRLFWDPEWRCCQRWVSICVPWKSSYKKTFHIRLVTEASPLVLVLSQLDKRYFSGLHGEYSFRLHFRIHDENDGGNDYVLAHGNYLMSRSISLELPGLPPGGYAISLKATADRDPDAKPVEEIIKSECENRMSNEKLAQVGHAYDVAHSKVVNHISDTPMWQKCKNEPSYDSVDKSTDCTLEQEDKRSNPKCSNPLQDDPDEEDEEEKSRPWNAICIVGIRVYHKDEQLELQTIVGKERASP</sequence>
<dbReference type="Pfam" id="PF00648">
    <property type="entry name" value="Peptidase_C2"/>
    <property type="match status" value="2"/>
</dbReference>
<dbReference type="PROSITE" id="PS00139">
    <property type="entry name" value="THIOL_PROTEASE_CYS"/>
    <property type="match status" value="1"/>
</dbReference>
<dbReference type="PROSITE" id="PS50203">
    <property type="entry name" value="CALPAIN_CAT"/>
    <property type="match status" value="1"/>
</dbReference>
<evidence type="ECO:0000313" key="6">
    <source>
        <dbReference type="EMBL" id="KAF4957162.1"/>
    </source>
</evidence>
<feature type="region of interest" description="Disordered" evidence="4">
    <location>
        <begin position="617"/>
        <end position="661"/>
    </location>
</feature>
<reference evidence="6" key="2">
    <citation type="submission" date="2020-05" db="EMBL/GenBank/DDBJ databases">
        <authorList>
            <person name="Kim H.-S."/>
            <person name="Proctor R.H."/>
            <person name="Brown D.W."/>
        </authorList>
    </citation>
    <scope>NUCLEOTIDE SEQUENCE</scope>
    <source>
        <strain evidence="6">NRRL 20472</strain>
    </source>
</reference>
<dbReference type="GO" id="GO:0006508">
    <property type="term" value="P:proteolysis"/>
    <property type="evidence" value="ECO:0007669"/>
    <property type="project" value="UniProtKB-KW"/>
</dbReference>
<dbReference type="OrthoDB" id="424753at2759"/>
<dbReference type="PRINTS" id="PR00704">
    <property type="entry name" value="CALPAIN"/>
</dbReference>
<evidence type="ECO:0000256" key="3">
    <source>
        <dbReference type="PROSITE-ProRule" id="PRU00239"/>
    </source>
</evidence>
<dbReference type="InterPro" id="IPR000169">
    <property type="entry name" value="Pept_cys_AS"/>
</dbReference>
<evidence type="ECO:0000256" key="1">
    <source>
        <dbReference type="ARBA" id="ARBA00007623"/>
    </source>
</evidence>